<dbReference type="InterPro" id="IPR005471">
    <property type="entry name" value="Tscrpt_reg_IclR_N"/>
</dbReference>
<feature type="domain" description="HTH iclR-type" evidence="1">
    <location>
        <begin position="18"/>
        <end position="59"/>
    </location>
</feature>
<organism evidence="2 3">
    <name type="scientific">Rothia santali</name>
    <dbReference type="NCBI Taxonomy" id="2949643"/>
    <lineage>
        <taxon>Bacteria</taxon>
        <taxon>Bacillati</taxon>
        <taxon>Actinomycetota</taxon>
        <taxon>Actinomycetes</taxon>
        <taxon>Micrococcales</taxon>
        <taxon>Micrococcaceae</taxon>
        <taxon>Rothia</taxon>
    </lineage>
</organism>
<dbReference type="Pfam" id="PF09339">
    <property type="entry name" value="HTH_IclR"/>
    <property type="match status" value="1"/>
</dbReference>
<dbReference type="GO" id="GO:0003677">
    <property type="term" value="F:DNA binding"/>
    <property type="evidence" value="ECO:0007669"/>
    <property type="project" value="InterPro"/>
</dbReference>
<keyword evidence="3" id="KW-1185">Reference proteome</keyword>
<dbReference type="Proteomes" id="UP001139502">
    <property type="component" value="Unassembled WGS sequence"/>
</dbReference>
<gene>
    <name evidence="2" type="ORF">NBM05_01240</name>
</gene>
<accession>A0A9X2HBK8</accession>
<name>A0A9X2HBK8_9MICC</name>
<reference evidence="2" key="1">
    <citation type="submission" date="2022-06" db="EMBL/GenBank/DDBJ databases">
        <title>Rothia sp. isolated from sandalwood seedling.</title>
        <authorList>
            <person name="Tuikhar N."/>
            <person name="Kirdat K."/>
            <person name="Thorat V."/>
            <person name="Swetha P."/>
            <person name="Padma S."/>
            <person name="Sundararaj R."/>
            <person name="Yadav A."/>
        </authorList>
    </citation>
    <scope>NUCLEOTIDE SEQUENCE</scope>
    <source>
        <strain evidence="2">AR01</strain>
    </source>
</reference>
<sequence length="73" mass="7900">MSAPALERQPQGAPRWAVQRVVSVVRSDERGAAGMPVPDVARRAGISKSLARRCLRQLDRTRQAGPLRVPGSV</sequence>
<dbReference type="GO" id="GO:0006355">
    <property type="term" value="P:regulation of DNA-templated transcription"/>
    <property type="evidence" value="ECO:0007669"/>
    <property type="project" value="InterPro"/>
</dbReference>
<dbReference type="RefSeq" id="WP_254164489.1">
    <property type="nucleotide sequence ID" value="NZ_JANAFB010000002.1"/>
</dbReference>
<proteinExistence type="predicted"/>
<evidence type="ECO:0000259" key="1">
    <source>
        <dbReference type="Pfam" id="PF09339"/>
    </source>
</evidence>
<evidence type="ECO:0000313" key="3">
    <source>
        <dbReference type="Proteomes" id="UP001139502"/>
    </source>
</evidence>
<dbReference type="EMBL" id="JANAFB010000002">
    <property type="protein sequence ID" value="MCP3424692.1"/>
    <property type="molecule type" value="Genomic_DNA"/>
</dbReference>
<comment type="caution">
    <text evidence="2">The sequence shown here is derived from an EMBL/GenBank/DDBJ whole genome shotgun (WGS) entry which is preliminary data.</text>
</comment>
<evidence type="ECO:0000313" key="2">
    <source>
        <dbReference type="EMBL" id="MCP3424692.1"/>
    </source>
</evidence>
<protein>
    <submittedName>
        <fullName evidence="2">Helix-turn-helix domain-containing protein</fullName>
    </submittedName>
</protein>
<dbReference type="AlphaFoldDB" id="A0A9X2HBK8"/>